<dbReference type="PANTHER" id="PTHR45835">
    <property type="entry name" value="YALI0A06105P"/>
    <property type="match status" value="1"/>
</dbReference>
<dbReference type="Pfam" id="PF00665">
    <property type="entry name" value="rve"/>
    <property type="match status" value="1"/>
</dbReference>
<dbReference type="InterPro" id="IPR041588">
    <property type="entry name" value="Integrase_H2C2"/>
</dbReference>
<name>A0AAQ3SYA4_PASNO</name>
<reference evidence="2 3" key="1">
    <citation type="submission" date="2024-02" db="EMBL/GenBank/DDBJ databases">
        <title>High-quality chromosome-scale genome assembly of Pensacola bahiagrass (Paspalum notatum Flugge var. saurae).</title>
        <authorList>
            <person name="Vega J.M."/>
            <person name="Podio M."/>
            <person name="Orjuela J."/>
            <person name="Siena L.A."/>
            <person name="Pessino S.C."/>
            <person name="Combes M.C."/>
            <person name="Mariac C."/>
            <person name="Albertini E."/>
            <person name="Pupilli F."/>
            <person name="Ortiz J.P.A."/>
            <person name="Leblanc O."/>
        </authorList>
    </citation>
    <scope>NUCLEOTIDE SEQUENCE [LARGE SCALE GENOMIC DNA]</scope>
    <source>
        <strain evidence="2">R1</strain>
        <tissue evidence="2">Leaf</tissue>
    </source>
</reference>
<proteinExistence type="predicted"/>
<protein>
    <recommendedName>
        <fullName evidence="1">Integrase catalytic domain-containing protein</fullName>
    </recommendedName>
</protein>
<accession>A0AAQ3SYA4</accession>
<dbReference type="Proteomes" id="UP001341281">
    <property type="component" value="Chromosome 03"/>
</dbReference>
<evidence type="ECO:0000259" key="1">
    <source>
        <dbReference type="PROSITE" id="PS50994"/>
    </source>
</evidence>
<sequence>MTEAHCTRYLIHPGSTKMYQDLKKLFWWRRMKRDIAEFVAKCDTFNRIKAEKQRHTGLLKPLEIPMWKWEKITMDFIVGLPRTPKGNDSIWVIVDRLTKSAHFIPVKASYKASQLAELYVQNILRLHGVPVSIVSDRGPQFTAQFWKSLHRALNTKLDYSTAYHPQTDGQSERVNQLLEDILRACVLTYGPNWEASLPFAKFSYNNNYQASIEMSPFQALYGRQCRTPLMWEEENDSSLDQLCLWKQLKMWQRSGRISGMPKADRKAMQISVDGSSLLKKESLGKLAPRYIGPFRITKRVGDLAYELELTEHLSGVHPVFHVSQLRKITWNIWNTQCRFLIMQRKVQEGRRFLCAKCCGATTPKEKLPRKKSRICGRSILTSSRT</sequence>
<dbReference type="AlphaFoldDB" id="A0AAQ3SYA4"/>
<gene>
    <name evidence="2" type="ORF">U9M48_012577</name>
</gene>
<dbReference type="GO" id="GO:0003676">
    <property type="term" value="F:nucleic acid binding"/>
    <property type="evidence" value="ECO:0007669"/>
    <property type="project" value="InterPro"/>
</dbReference>
<dbReference type="GO" id="GO:0015074">
    <property type="term" value="P:DNA integration"/>
    <property type="evidence" value="ECO:0007669"/>
    <property type="project" value="InterPro"/>
</dbReference>
<feature type="non-terminal residue" evidence="2">
    <location>
        <position position="1"/>
    </location>
</feature>
<dbReference type="Gene3D" id="1.10.340.70">
    <property type="match status" value="1"/>
</dbReference>
<dbReference type="Gene3D" id="3.30.420.10">
    <property type="entry name" value="Ribonuclease H-like superfamily/Ribonuclease H"/>
    <property type="match status" value="1"/>
</dbReference>
<dbReference type="InterPro" id="IPR001584">
    <property type="entry name" value="Integrase_cat-core"/>
</dbReference>
<dbReference type="Pfam" id="PF17921">
    <property type="entry name" value="Integrase_H2C2"/>
    <property type="match status" value="1"/>
</dbReference>
<keyword evidence="3" id="KW-1185">Reference proteome</keyword>
<evidence type="ECO:0000313" key="3">
    <source>
        <dbReference type="Proteomes" id="UP001341281"/>
    </source>
</evidence>
<dbReference type="InterPro" id="IPR056924">
    <property type="entry name" value="SH3_Tf2-1"/>
</dbReference>
<evidence type="ECO:0000313" key="2">
    <source>
        <dbReference type="EMBL" id="WVZ62885.1"/>
    </source>
</evidence>
<dbReference type="InterPro" id="IPR036397">
    <property type="entry name" value="RNaseH_sf"/>
</dbReference>
<dbReference type="EMBL" id="CP144747">
    <property type="protein sequence ID" value="WVZ62885.1"/>
    <property type="molecule type" value="Genomic_DNA"/>
</dbReference>
<organism evidence="2 3">
    <name type="scientific">Paspalum notatum var. saurae</name>
    <dbReference type="NCBI Taxonomy" id="547442"/>
    <lineage>
        <taxon>Eukaryota</taxon>
        <taxon>Viridiplantae</taxon>
        <taxon>Streptophyta</taxon>
        <taxon>Embryophyta</taxon>
        <taxon>Tracheophyta</taxon>
        <taxon>Spermatophyta</taxon>
        <taxon>Magnoliopsida</taxon>
        <taxon>Liliopsida</taxon>
        <taxon>Poales</taxon>
        <taxon>Poaceae</taxon>
        <taxon>PACMAD clade</taxon>
        <taxon>Panicoideae</taxon>
        <taxon>Andropogonodae</taxon>
        <taxon>Paspaleae</taxon>
        <taxon>Paspalinae</taxon>
        <taxon>Paspalum</taxon>
    </lineage>
</organism>
<dbReference type="SUPFAM" id="SSF53098">
    <property type="entry name" value="Ribonuclease H-like"/>
    <property type="match status" value="1"/>
</dbReference>
<dbReference type="InterPro" id="IPR012337">
    <property type="entry name" value="RNaseH-like_sf"/>
</dbReference>
<dbReference type="PANTHER" id="PTHR45835:SF99">
    <property type="entry name" value="CHROMO DOMAIN-CONTAINING PROTEIN-RELATED"/>
    <property type="match status" value="1"/>
</dbReference>
<dbReference type="Pfam" id="PF24626">
    <property type="entry name" value="SH3_Tf2-1"/>
    <property type="match status" value="1"/>
</dbReference>
<dbReference type="FunFam" id="3.30.420.10:FF:000032">
    <property type="entry name" value="Retrovirus-related Pol polyprotein from transposon 297-like Protein"/>
    <property type="match status" value="1"/>
</dbReference>
<dbReference type="PROSITE" id="PS50994">
    <property type="entry name" value="INTEGRASE"/>
    <property type="match status" value="1"/>
</dbReference>
<feature type="domain" description="Integrase catalytic" evidence="1">
    <location>
        <begin position="61"/>
        <end position="224"/>
    </location>
</feature>